<proteinExistence type="inferred from homology"/>
<evidence type="ECO:0000256" key="2">
    <source>
        <dbReference type="PROSITE-ProRule" id="PRU00339"/>
    </source>
</evidence>
<evidence type="ECO:0000313" key="6">
    <source>
        <dbReference type="Proteomes" id="UP001497497"/>
    </source>
</evidence>
<name>A0AAV2HYZ8_LYMST</name>
<dbReference type="InterPro" id="IPR027443">
    <property type="entry name" value="IPNS-like_sf"/>
</dbReference>
<dbReference type="InterPro" id="IPR019734">
    <property type="entry name" value="TPR_rpt"/>
</dbReference>
<dbReference type="InterPro" id="IPR011990">
    <property type="entry name" value="TPR-like_helical_dom_sf"/>
</dbReference>
<evidence type="ECO:0000259" key="4">
    <source>
        <dbReference type="Pfam" id="PF05118"/>
    </source>
</evidence>
<dbReference type="EMBL" id="CAXITT010000310">
    <property type="protein sequence ID" value="CAL1538737.1"/>
    <property type="molecule type" value="Genomic_DNA"/>
</dbReference>
<organism evidence="5 6">
    <name type="scientific">Lymnaea stagnalis</name>
    <name type="common">Great pond snail</name>
    <name type="synonym">Helix stagnalis</name>
    <dbReference type="NCBI Taxonomy" id="6523"/>
    <lineage>
        <taxon>Eukaryota</taxon>
        <taxon>Metazoa</taxon>
        <taxon>Spiralia</taxon>
        <taxon>Lophotrochozoa</taxon>
        <taxon>Mollusca</taxon>
        <taxon>Gastropoda</taxon>
        <taxon>Heterobranchia</taxon>
        <taxon>Euthyneura</taxon>
        <taxon>Panpulmonata</taxon>
        <taxon>Hygrophila</taxon>
        <taxon>Lymnaeoidea</taxon>
        <taxon>Lymnaeidae</taxon>
        <taxon>Lymnaea</taxon>
    </lineage>
</organism>
<gene>
    <name evidence="5" type="ORF">GSLYS_00012558001</name>
</gene>
<dbReference type="Proteomes" id="UP001497497">
    <property type="component" value="Unassembled WGS sequence"/>
</dbReference>
<keyword evidence="2" id="KW-0802">TPR repeat</keyword>
<dbReference type="PANTHER" id="PTHR12366">
    <property type="entry name" value="ASPARTYL/ASPARAGINYL BETA-HYDROXYLASE"/>
    <property type="match status" value="1"/>
</dbReference>
<dbReference type="PANTHER" id="PTHR12366:SF29">
    <property type="entry name" value="ASPARTYL BETA-HYDROXYLASE, ISOFORM L"/>
    <property type="match status" value="1"/>
</dbReference>
<accession>A0AAV2HYZ8</accession>
<comment type="similarity">
    <text evidence="1">Belongs to the aspartyl/asparaginyl beta-hydroxylase family.</text>
</comment>
<dbReference type="SUPFAM" id="SSF48452">
    <property type="entry name" value="TPR-like"/>
    <property type="match status" value="1"/>
</dbReference>
<dbReference type="Gene3D" id="1.25.40.10">
    <property type="entry name" value="Tetratricopeptide repeat domain"/>
    <property type="match status" value="1"/>
</dbReference>
<dbReference type="GO" id="GO:0062101">
    <property type="term" value="F:peptidyl-aspartic acid 3-dioxygenase activity"/>
    <property type="evidence" value="ECO:0007669"/>
    <property type="project" value="InterPro"/>
</dbReference>
<reference evidence="5 6" key="1">
    <citation type="submission" date="2024-04" db="EMBL/GenBank/DDBJ databases">
        <authorList>
            <consortium name="Genoscope - CEA"/>
            <person name="William W."/>
        </authorList>
    </citation>
    <scope>NUCLEOTIDE SEQUENCE [LARGE SCALE GENOMIC DNA]</scope>
</reference>
<comment type="caution">
    <text evidence="5">The sequence shown here is derived from an EMBL/GenBank/DDBJ whole genome shotgun (WGS) entry which is preliminary data.</text>
</comment>
<sequence>VKAEEVKQPVKAEEVKQPVKVDEVKQPVKAEEVKQPVKAEEVKQPVKAEEVKQPVKVEDVKHADEDKRNQNEELDRKNYKFSSITNDKDLKIHAELDEADELFEKENYEAAVAKYDQILIKEPLSARGHYGKGLTLDRLGFKYMSNDYLEKAIDFIARVLDLPDVPDDLYKLAARKLADRQQFRGWGGQSVKTYKALSKKFPDDLAIKNEFGVSYMMIGQNDRARDIFKEVLDKDPDNGFAKVHLGFIFKTKDNNLELAVKYLKEGIDSKEPGTSDGRFYLHLGDSLQRLGQESEARRYFEEGEKKGLFLSAWQRSLYNVDGLTGRPWWTAEQTGYQEYLTLLKNNWKTIRDEGIAQLDSKTGSFLPEEENLRETGDWKQFTLYQQGRKNPDNCAKAPKTCALIDQIPAAHGCKRGQVKFSVMSPGIHVWPHVGPTNCRIRAHLGLVVPEGPVIRVMNETRFVSTT</sequence>
<dbReference type="Pfam" id="PF13432">
    <property type="entry name" value="TPR_16"/>
    <property type="match status" value="1"/>
</dbReference>
<dbReference type="InterPro" id="IPR007803">
    <property type="entry name" value="Asp/Arg/Pro-Hydrxlase"/>
</dbReference>
<keyword evidence="6" id="KW-1185">Reference proteome</keyword>
<feature type="region of interest" description="Disordered" evidence="3">
    <location>
        <begin position="24"/>
        <end position="74"/>
    </location>
</feature>
<feature type="domain" description="Aspartyl/asparaginy/proline hydroxylase" evidence="4">
    <location>
        <begin position="345"/>
        <end position="461"/>
    </location>
</feature>
<evidence type="ECO:0000256" key="3">
    <source>
        <dbReference type="SAM" id="MobiDB-lite"/>
    </source>
</evidence>
<dbReference type="Pfam" id="PF13181">
    <property type="entry name" value="TPR_8"/>
    <property type="match status" value="1"/>
</dbReference>
<feature type="repeat" description="TPR" evidence="2">
    <location>
        <begin position="205"/>
        <end position="238"/>
    </location>
</feature>
<dbReference type="Pfam" id="PF05118">
    <property type="entry name" value="Asp_Arg_Hydrox"/>
    <property type="match status" value="1"/>
</dbReference>
<dbReference type="InterPro" id="IPR039038">
    <property type="entry name" value="ASPH"/>
</dbReference>
<evidence type="ECO:0000313" key="5">
    <source>
        <dbReference type="EMBL" id="CAL1538737.1"/>
    </source>
</evidence>
<protein>
    <recommendedName>
        <fullName evidence="4">Aspartyl/asparaginy/proline hydroxylase domain-containing protein</fullName>
    </recommendedName>
</protein>
<dbReference type="GO" id="GO:0005783">
    <property type="term" value="C:endoplasmic reticulum"/>
    <property type="evidence" value="ECO:0007669"/>
    <property type="project" value="TreeGrafter"/>
</dbReference>
<dbReference type="AlphaFoldDB" id="A0AAV2HYZ8"/>
<evidence type="ECO:0000256" key="1">
    <source>
        <dbReference type="ARBA" id="ARBA00007730"/>
    </source>
</evidence>
<dbReference type="Pfam" id="PF13174">
    <property type="entry name" value="TPR_6"/>
    <property type="match status" value="1"/>
</dbReference>
<dbReference type="Gene3D" id="2.60.120.330">
    <property type="entry name" value="B-lactam Antibiotic, Isopenicillin N Synthase, Chain"/>
    <property type="match status" value="1"/>
</dbReference>
<dbReference type="PROSITE" id="PS50005">
    <property type="entry name" value="TPR"/>
    <property type="match status" value="1"/>
</dbReference>
<feature type="non-terminal residue" evidence="5">
    <location>
        <position position="1"/>
    </location>
</feature>